<evidence type="ECO:0000256" key="1">
    <source>
        <dbReference type="ARBA" id="ARBA00005715"/>
    </source>
</evidence>
<evidence type="ECO:0000313" key="9">
    <source>
        <dbReference type="EMBL" id="KAA2213375.1"/>
    </source>
</evidence>
<dbReference type="EMBL" id="VUKA01000003">
    <property type="protein sequence ID" value="KAA2213375.1"/>
    <property type="molecule type" value="Genomic_DNA"/>
</dbReference>
<evidence type="ECO:0000256" key="2">
    <source>
        <dbReference type="ARBA" id="ARBA00022679"/>
    </source>
</evidence>
<keyword evidence="6" id="KW-0119">Carbohydrate metabolism</keyword>
<name>A0A5B2THA5_9PROT</name>
<proteinExistence type="inferred from homology"/>
<dbReference type="AlphaFoldDB" id="A0A5B2THA5"/>
<comment type="caution">
    <text evidence="9">The sequence shown here is derived from an EMBL/GenBank/DDBJ whole genome shotgun (WGS) entry which is preliminary data.</text>
</comment>
<evidence type="ECO:0000313" key="10">
    <source>
        <dbReference type="Proteomes" id="UP000322110"/>
    </source>
</evidence>
<keyword evidence="3" id="KW-0547">Nucleotide-binding</keyword>
<protein>
    <submittedName>
        <fullName evidence="9">Four-carbon acid sugar kinase family protein</fullName>
    </submittedName>
</protein>
<keyword evidence="2" id="KW-0808">Transferase</keyword>
<dbReference type="Pfam" id="PF07005">
    <property type="entry name" value="SBD_N"/>
    <property type="match status" value="1"/>
</dbReference>
<dbReference type="InterPro" id="IPR010737">
    <property type="entry name" value="4-carb_acid_sugar_kinase_N"/>
</dbReference>
<dbReference type="Gene3D" id="3.40.980.20">
    <property type="entry name" value="Four-carbon acid sugar kinase, nucleotide binding domain"/>
    <property type="match status" value="1"/>
</dbReference>
<evidence type="ECO:0000259" key="7">
    <source>
        <dbReference type="Pfam" id="PF07005"/>
    </source>
</evidence>
<feature type="domain" description="Four-carbon acid sugar kinase N-terminal" evidence="7">
    <location>
        <begin position="19"/>
        <end position="247"/>
    </location>
</feature>
<dbReference type="GO" id="GO:0016301">
    <property type="term" value="F:kinase activity"/>
    <property type="evidence" value="ECO:0007669"/>
    <property type="project" value="UniProtKB-KW"/>
</dbReference>
<accession>A0A5B2THA5</accession>
<comment type="similarity">
    <text evidence="1">Belongs to the four-carbon acid sugar kinase family.</text>
</comment>
<evidence type="ECO:0000256" key="6">
    <source>
        <dbReference type="ARBA" id="ARBA00023277"/>
    </source>
</evidence>
<evidence type="ECO:0000256" key="4">
    <source>
        <dbReference type="ARBA" id="ARBA00022777"/>
    </source>
</evidence>
<dbReference type="Proteomes" id="UP000322110">
    <property type="component" value="Unassembled WGS sequence"/>
</dbReference>
<dbReference type="Pfam" id="PF17042">
    <property type="entry name" value="NBD_C"/>
    <property type="match status" value="1"/>
</dbReference>
<dbReference type="SUPFAM" id="SSF142764">
    <property type="entry name" value="YgbK-like"/>
    <property type="match status" value="1"/>
</dbReference>
<evidence type="ECO:0000256" key="3">
    <source>
        <dbReference type="ARBA" id="ARBA00022741"/>
    </source>
</evidence>
<dbReference type="GO" id="GO:0005524">
    <property type="term" value="F:ATP binding"/>
    <property type="evidence" value="ECO:0007669"/>
    <property type="project" value="UniProtKB-KW"/>
</dbReference>
<gene>
    <name evidence="9" type="ORF">F0Q34_09000</name>
</gene>
<dbReference type="InterPro" id="IPR042213">
    <property type="entry name" value="NBD_C_sf"/>
</dbReference>
<dbReference type="OrthoDB" id="9778478at2"/>
<keyword evidence="5" id="KW-0067">ATP-binding</keyword>
<evidence type="ECO:0000259" key="8">
    <source>
        <dbReference type="Pfam" id="PF17042"/>
    </source>
</evidence>
<keyword evidence="4 9" id="KW-0418">Kinase</keyword>
<feature type="domain" description="Four-carbon acid sugar kinase nucleotide binding" evidence="8">
    <location>
        <begin position="270"/>
        <end position="419"/>
    </location>
</feature>
<reference evidence="9 10" key="1">
    <citation type="journal article" date="2015" name="Int. J. Syst. Evol. Microbiol.">
        <title>Roseomonas oryzae sp. nov., isolated from paddy rhizosphere soil.</title>
        <authorList>
            <person name="Ramaprasad E.V."/>
            <person name="Sasikala Ch."/>
            <person name="Ramana Ch.V."/>
        </authorList>
    </citation>
    <scope>NUCLEOTIDE SEQUENCE [LARGE SCALE GENOMIC DNA]</scope>
    <source>
        <strain evidence="9 10">KCTC 42542</strain>
    </source>
</reference>
<dbReference type="Gene3D" id="3.40.50.10840">
    <property type="entry name" value="Putative sugar-binding, N-terminal domain"/>
    <property type="match status" value="1"/>
</dbReference>
<organism evidence="9 10">
    <name type="scientific">Teichococcus oryzae</name>
    <dbReference type="NCBI Taxonomy" id="1608942"/>
    <lineage>
        <taxon>Bacteria</taxon>
        <taxon>Pseudomonadati</taxon>
        <taxon>Pseudomonadota</taxon>
        <taxon>Alphaproteobacteria</taxon>
        <taxon>Acetobacterales</taxon>
        <taxon>Roseomonadaceae</taxon>
        <taxon>Roseomonas</taxon>
    </lineage>
</organism>
<sequence>MPAQHGPDRPDGPLPSEWLILADDLTGAADCAIAFARRGLGAAVGWHAAPAGDGAMAAFPVLAIDADSRRLLPEAAAARHAALLRRHLSGRAHPALIKKIDSTLRGQPAAELAATLAALREMGRGRLALLAPAFPATGRTTEGGHVHLEGVRLDSTALWARDHSYDSADLLVVLASAGLKARLLPLERVRKQPSALAAALHAAHAERLDALVCDAVEVADLDNLARASLPLAENVLWVGSGGIAAALAAALPAATGVPPPALPRRPGGVLVVVGSVAEASRAAAAALAGTGVPRFAIPAELLRAGEGDPRWRPLGREIAAAIAAGRDTLVEIAADPAAELRQGAALAEALALLLAPAASRMGGLFATGGETACALLSRLGVHGIHLLEEVEPGVPLGLTLGALQVPVMTKAGAFGRNTTILRSLARLHHLLGAPS</sequence>
<dbReference type="RefSeq" id="WP_149811879.1">
    <property type="nucleotide sequence ID" value="NZ_VUKA01000003.1"/>
</dbReference>
<dbReference type="InterPro" id="IPR037051">
    <property type="entry name" value="4-carb_acid_sugar_kinase_N_sf"/>
</dbReference>
<dbReference type="InterPro" id="IPR031475">
    <property type="entry name" value="NBD_C"/>
</dbReference>
<evidence type="ECO:0000256" key="5">
    <source>
        <dbReference type="ARBA" id="ARBA00022840"/>
    </source>
</evidence>
<keyword evidence="10" id="KW-1185">Reference proteome</keyword>